<keyword evidence="1" id="KW-0472">Membrane</keyword>
<keyword evidence="1" id="KW-1133">Transmembrane helix</keyword>
<gene>
    <name evidence="2" type="ORF">ILEXP_LOCUS25140</name>
</gene>
<organism evidence="2 3">
    <name type="scientific">Ilex paraguariensis</name>
    <name type="common">yerba mate</name>
    <dbReference type="NCBI Taxonomy" id="185542"/>
    <lineage>
        <taxon>Eukaryota</taxon>
        <taxon>Viridiplantae</taxon>
        <taxon>Streptophyta</taxon>
        <taxon>Embryophyta</taxon>
        <taxon>Tracheophyta</taxon>
        <taxon>Spermatophyta</taxon>
        <taxon>Magnoliopsida</taxon>
        <taxon>eudicotyledons</taxon>
        <taxon>Gunneridae</taxon>
        <taxon>Pentapetalae</taxon>
        <taxon>asterids</taxon>
        <taxon>campanulids</taxon>
        <taxon>Aquifoliales</taxon>
        <taxon>Aquifoliaceae</taxon>
        <taxon>Ilex</taxon>
    </lineage>
</organism>
<feature type="transmembrane region" description="Helical" evidence="1">
    <location>
        <begin position="87"/>
        <end position="107"/>
    </location>
</feature>
<comment type="caution">
    <text evidence="2">The sequence shown here is derived from an EMBL/GenBank/DDBJ whole genome shotgun (WGS) entry which is preliminary data.</text>
</comment>
<dbReference type="EMBL" id="CAUOFW020002881">
    <property type="protein sequence ID" value="CAK9156594.1"/>
    <property type="molecule type" value="Genomic_DNA"/>
</dbReference>
<dbReference type="AlphaFoldDB" id="A0ABC8SN40"/>
<accession>A0ABC8SN40</accession>
<evidence type="ECO:0000313" key="2">
    <source>
        <dbReference type="EMBL" id="CAK9156594.1"/>
    </source>
</evidence>
<dbReference type="Proteomes" id="UP001642360">
    <property type="component" value="Unassembled WGS sequence"/>
</dbReference>
<evidence type="ECO:0000256" key="1">
    <source>
        <dbReference type="SAM" id="Phobius"/>
    </source>
</evidence>
<proteinExistence type="predicted"/>
<keyword evidence="3" id="KW-1185">Reference proteome</keyword>
<name>A0ABC8SN40_9AQUA</name>
<evidence type="ECO:0000313" key="3">
    <source>
        <dbReference type="Proteomes" id="UP001642360"/>
    </source>
</evidence>
<keyword evidence="1" id="KW-0812">Transmembrane</keyword>
<protein>
    <submittedName>
        <fullName evidence="2">Uncharacterized protein</fullName>
    </submittedName>
</protein>
<sequence>MLSSILHLLAQMGLRDLTFHFQKRHLVITSCALQGKIWTDFHQSRFNMNRILLRVTYVQEQQSTIPLHLQKDNLSFVSKWLLIKSFYAFYAFCFFPLSSFCFVFFFLEV</sequence>
<reference evidence="2 3" key="1">
    <citation type="submission" date="2024-02" db="EMBL/GenBank/DDBJ databases">
        <authorList>
            <person name="Vignale AGUSTIN F."/>
            <person name="Sosa J E."/>
            <person name="Modenutti C."/>
        </authorList>
    </citation>
    <scope>NUCLEOTIDE SEQUENCE [LARGE SCALE GENOMIC DNA]</scope>
</reference>